<evidence type="ECO:0000256" key="1">
    <source>
        <dbReference type="SAM" id="Coils"/>
    </source>
</evidence>
<feature type="non-terminal residue" evidence="2">
    <location>
        <position position="103"/>
    </location>
</feature>
<accession>A0A9J5Y5Q0</accession>
<gene>
    <name evidence="2" type="ORF">H5410_036578</name>
</gene>
<feature type="coiled-coil region" evidence="1">
    <location>
        <begin position="41"/>
        <end position="102"/>
    </location>
</feature>
<dbReference type="AlphaFoldDB" id="A0A9J5Y5Q0"/>
<reference evidence="2 3" key="1">
    <citation type="submission" date="2020-09" db="EMBL/GenBank/DDBJ databases">
        <title>De no assembly of potato wild relative species, Solanum commersonii.</title>
        <authorList>
            <person name="Cho K."/>
        </authorList>
    </citation>
    <scope>NUCLEOTIDE SEQUENCE [LARGE SCALE GENOMIC DNA]</scope>
    <source>
        <strain evidence="2">LZ3.2</strain>
        <tissue evidence="2">Leaf</tissue>
    </source>
</reference>
<name>A0A9J5Y5Q0_SOLCO</name>
<organism evidence="2 3">
    <name type="scientific">Solanum commersonii</name>
    <name type="common">Commerson's wild potato</name>
    <name type="synonym">Commerson's nightshade</name>
    <dbReference type="NCBI Taxonomy" id="4109"/>
    <lineage>
        <taxon>Eukaryota</taxon>
        <taxon>Viridiplantae</taxon>
        <taxon>Streptophyta</taxon>
        <taxon>Embryophyta</taxon>
        <taxon>Tracheophyta</taxon>
        <taxon>Spermatophyta</taxon>
        <taxon>Magnoliopsida</taxon>
        <taxon>eudicotyledons</taxon>
        <taxon>Gunneridae</taxon>
        <taxon>Pentapetalae</taxon>
        <taxon>asterids</taxon>
        <taxon>lamiids</taxon>
        <taxon>Solanales</taxon>
        <taxon>Solanaceae</taxon>
        <taxon>Solanoideae</taxon>
        <taxon>Solaneae</taxon>
        <taxon>Solanum</taxon>
    </lineage>
</organism>
<evidence type="ECO:0000313" key="3">
    <source>
        <dbReference type="Proteomes" id="UP000824120"/>
    </source>
</evidence>
<dbReference type="Proteomes" id="UP000824120">
    <property type="component" value="Chromosome 7"/>
</dbReference>
<keyword evidence="3" id="KW-1185">Reference proteome</keyword>
<protein>
    <submittedName>
        <fullName evidence="2">Uncharacterized protein</fullName>
    </submittedName>
</protein>
<evidence type="ECO:0000313" key="2">
    <source>
        <dbReference type="EMBL" id="KAG5595346.1"/>
    </source>
</evidence>
<comment type="caution">
    <text evidence="2">The sequence shown here is derived from an EMBL/GenBank/DDBJ whole genome shotgun (WGS) entry which is preliminary data.</text>
</comment>
<dbReference type="EMBL" id="JACXVP010000007">
    <property type="protein sequence ID" value="KAG5595346.1"/>
    <property type="molecule type" value="Genomic_DNA"/>
</dbReference>
<proteinExistence type="predicted"/>
<keyword evidence="1" id="KW-0175">Coiled coil</keyword>
<sequence length="103" mass="11842">MQNGVPSLTRNLVRDICSTMNTYLNDIVVSANYITTHGLKHEKLEIEVADMEKEAKLKDKLSLVNSRKEAKEREVDDLKLKLKDVQEEMTKIHTKFESLANKP</sequence>